<reference evidence="2 3" key="1">
    <citation type="submission" date="2018-03" db="EMBL/GenBank/DDBJ databases">
        <title>Whole genome sequencing of Histamine producing bacteria.</title>
        <authorList>
            <person name="Butler K."/>
        </authorList>
    </citation>
    <scope>NUCLEOTIDE SEQUENCE [LARGE SCALE GENOMIC DNA]</scope>
    <source>
        <strain evidence="2 3">DSM 23343</strain>
    </source>
</reference>
<feature type="chain" id="PRO_5015413590" evidence="1">
    <location>
        <begin position="20"/>
        <end position="93"/>
    </location>
</feature>
<gene>
    <name evidence="2" type="ORF">C0W81_12740</name>
</gene>
<evidence type="ECO:0000313" key="2">
    <source>
        <dbReference type="EMBL" id="PSU03092.1"/>
    </source>
</evidence>
<name>A0A2T3HWC5_9GAMM</name>
<dbReference type="Proteomes" id="UP000241858">
    <property type="component" value="Unassembled WGS sequence"/>
</dbReference>
<dbReference type="AlphaFoldDB" id="A0A2T3HWC5"/>
<proteinExistence type="predicted"/>
<accession>A0A2T3HWC5</accession>
<comment type="caution">
    <text evidence="2">The sequence shown here is derived from an EMBL/GenBank/DDBJ whole genome shotgun (WGS) entry which is preliminary data.</text>
</comment>
<dbReference type="RefSeq" id="WP_060996799.1">
    <property type="nucleotide sequence ID" value="NZ_LNQZ01000002.1"/>
</dbReference>
<evidence type="ECO:0000313" key="3">
    <source>
        <dbReference type="Proteomes" id="UP000241858"/>
    </source>
</evidence>
<keyword evidence="1" id="KW-0732">Signal</keyword>
<protein>
    <submittedName>
        <fullName evidence="2">Uncharacterized protein</fullName>
    </submittedName>
</protein>
<feature type="signal peptide" evidence="1">
    <location>
        <begin position="1"/>
        <end position="19"/>
    </location>
</feature>
<organism evidence="2 3">
    <name type="scientific">Photobacterium aquimaris</name>
    <dbReference type="NCBI Taxonomy" id="512643"/>
    <lineage>
        <taxon>Bacteria</taxon>
        <taxon>Pseudomonadati</taxon>
        <taxon>Pseudomonadota</taxon>
        <taxon>Gammaproteobacteria</taxon>
        <taxon>Vibrionales</taxon>
        <taxon>Vibrionaceae</taxon>
        <taxon>Photobacterium</taxon>
    </lineage>
</organism>
<evidence type="ECO:0000256" key="1">
    <source>
        <dbReference type="SAM" id="SignalP"/>
    </source>
</evidence>
<sequence length="93" mass="9650">MKILPFVLCSTLLSTSAFAASTNIINTPNAGVQDPAVNDHIESDNIVVGKDSTFSGRGNLIIGSSSTGQDESVAIATNSTGIVTNNAKERGYY</sequence>
<dbReference type="EMBL" id="PYLY01000026">
    <property type="protein sequence ID" value="PSU03092.1"/>
    <property type="molecule type" value="Genomic_DNA"/>
</dbReference>